<reference evidence="1 2" key="1">
    <citation type="submission" date="2018-02" db="EMBL/GenBank/DDBJ databases">
        <title>The genomes of Aspergillus section Nigri reveals drivers in fungal speciation.</title>
        <authorList>
            <consortium name="DOE Joint Genome Institute"/>
            <person name="Vesth T.C."/>
            <person name="Nybo J."/>
            <person name="Theobald S."/>
            <person name="Brandl J."/>
            <person name="Frisvad J.C."/>
            <person name="Nielsen K.F."/>
            <person name="Lyhne E.K."/>
            <person name="Kogle M.E."/>
            <person name="Kuo A."/>
            <person name="Riley R."/>
            <person name="Clum A."/>
            <person name="Nolan M."/>
            <person name="Lipzen A."/>
            <person name="Salamov A."/>
            <person name="Henrissat B."/>
            <person name="Wiebenga A."/>
            <person name="De vries R.P."/>
            <person name="Grigoriev I.V."/>
            <person name="Mortensen U.H."/>
            <person name="Andersen M.R."/>
            <person name="Baker S.E."/>
        </authorList>
    </citation>
    <scope>NUCLEOTIDE SEQUENCE [LARGE SCALE GENOMIC DNA]</scope>
    <source>
        <strain evidence="1 2">CBS 121057</strain>
    </source>
</reference>
<dbReference type="STRING" id="1448318.A0A319EC40"/>
<dbReference type="Proteomes" id="UP000248423">
    <property type="component" value="Unassembled WGS sequence"/>
</dbReference>
<accession>A0A319EC40</accession>
<proteinExistence type="predicted"/>
<name>A0A319EC40_ASPSB</name>
<dbReference type="AlphaFoldDB" id="A0A319EC40"/>
<sequence length="239" mass="27341">MHPLRREAVTGSRWRAYIPPSKRDSEDLTRRWNISSCLLPVCDYLADMVAHSGRAELPWERSSLLAYCGLNRIVHPNPYLLSLGMSSQLEGVGSWTSQLELETAEDIGRPTHPHVTMLMQHDCNGREDTILYGELASLVSAMHARANQFMVEKEEMERVFDMGIGAYSDKPRIFSRETRFPVLQISFLGPQHARVLYACMDRGHIVIRQSKLYSFERDDEAPLDLFIRILASKPLPKQL</sequence>
<evidence type="ECO:0000313" key="1">
    <source>
        <dbReference type="EMBL" id="PYI07797.1"/>
    </source>
</evidence>
<dbReference type="VEuPathDB" id="FungiDB:BO78DRAFT_406325"/>
<keyword evidence="2" id="KW-1185">Reference proteome</keyword>
<organism evidence="1 2">
    <name type="scientific">Aspergillus sclerotiicarbonarius (strain CBS 121057 / IBT 28362)</name>
    <dbReference type="NCBI Taxonomy" id="1448318"/>
    <lineage>
        <taxon>Eukaryota</taxon>
        <taxon>Fungi</taxon>
        <taxon>Dikarya</taxon>
        <taxon>Ascomycota</taxon>
        <taxon>Pezizomycotina</taxon>
        <taxon>Eurotiomycetes</taxon>
        <taxon>Eurotiomycetidae</taxon>
        <taxon>Eurotiales</taxon>
        <taxon>Aspergillaceae</taxon>
        <taxon>Aspergillus</taxon>
        <taxon>Aspergillus subgen. Circumdati</taxon>
    </lineage>
</organism>
<gene>
    <name evidence="1" type="ORF">BO78DRAFT_406325</name>
</gene>
<dbReference type="OrthoDB" id="4436899at2759"/>
<evidence type="ECO:0000313" key="2">
    <source>
        <dbReference type="Proteomes" id="UP000248423"/>
    </source>
</evidence>
<protein>
    <submittedName>
        <fullName evidence="1">Uncharacterized protein</fullName>
    </submittedName>
</protein>
<dbReference type="EMBL" id="KZ826339">
    <property type="protein sequence ID" value="PYI07797.1"/>
    <property type="molecule type" value="Genomic_DNA"/>
</dbReference>